<dbReference type="AlphaFoldDB" id="A0A401VTW9"/>
<feature type="domain" description="Methyltransferase type 12" evidence="2">
    <location>
        <begin position="70"/>
        <end position="170"/>
    </location>
</feature>
<dbReference type="InterPro" id="IPR016584">
    <property type="entry name" value="MeTrfase_VrtF"/>
</dbReference>
<dbReference type="GO" id="GO:0008168">
    <property type="term" value="F:methyltransferase activity"/>
    <property type="evidence" value="ECO:0007669"/>
    <property type="project" value="InterPro"/>
</dbReference>
<dbReference type="PIRSF" id="PIRSF011491">
    <property type="entry name" value="Mtase_YbcY_prd"/>
    <property type="match status" value="1"/>
</dbReference>
<sequence>MSSSVPETAAPSAGGTGSTPADVADGAAMYTRKALRKYDVILHANTRWVWRCHHDEILRRYQAAVGAKHLEIGVGSGECPDRARFPVAEPDLTLLDLNPYTLEFASERLARYEPRAVRADALQPLERAGVPAGVFDSVAVNLVLHCVPGDLHAKRAVLENAAAAARPGGTVVGSTVLAAGVPRTPYARRRMRRLNERGIFHNSADSLSDLAKVLGSTFADFDLDVRGCVALFTATTA</sequence>
<dbReference type="Pfam" id="PF08242">
    <property type="entry name" value="Methyltransf_12"/>
    <property type="match status" value="1"/>
</dbReference>
<accession>A0A401VTW9</accession>
<reference evidence="3 4" key="1">
    <citation type="submission" date="2018-11" db="EMBL/GenBank/DDBJ databases">
        <title>Whole genome sequence of Streptomyces paromomycinus NBRC 15454(T).</title>
        <authorList>
            <person name="Komaki H."/>
            <person name="Tamura T."/>
        </authorList>
    </citation>
    <scope>NUCLEOTIDE SEQUENCE [LARGE SCALE GENOMIC DNA]</scope>
    <source>
        <strain evidence="3 4">NBRC 15454</strain>
    </source>
</reference>
<dbReference type="Gene3D" id="3.40.50.150">
    <property type="entry name" value="Vaccinia Virus protein VP39"/>
    <property type="match status" value="1"/>
</dbReference>
<evidence type="ECO:0000259" key="2">
    <source>
        <dbReference type="Pfam" id="PF08242"/>
    </source>
</evidence>
<evidence type="ECO:0000313" key="3">
    <source>
        <dbReference type="EMBL" id="GCD40531.1"/>
    </source>
</evidence>
<feature type="region of interest" description="Disordered" evidence="1">
    <location>
        <begin position="1"/>
        <end position="23"/>
    </location>
</feature>
<dbReference type="RefSeq" id="WP_125050864.1">
    <property type="nucleotide sequence ID" value="NZ_BHZD01000001.1"/>
</dbReference>
<name>A0A401VTW9_STREY</name>
<dbReference type="CDD" id="cd02440">
    <property type="entry name" value="AdoMet_MTases"/>
    <property type="match status" value="1"/>
</dbReference>
<organism evidence="3 4">
    <name type="scientific">Streptomyces paromomycinus</name>
    <name type="common">Streptomyces rimosus subsp. paromomycinus</name>
    <dbReference type="NCBI Taxonomy" id="92743"/>
    <lineage>
        <taxon>Bacteria</taxon>
        <taxon>Bacillati</taxon>
        <taxon>Actinomycetota</taxon>
        <taxon>Actinomycetes</taxon>
        <taxon>Kitasatosporales</taxon>
        <taxon>Streptomycetaceae</taxon>
        <taxon>Streptomyces</taxon>
    </lineage>
</organism>
<dbReference type="InterPro" id="IPR029063">
    <property type="entry name" value="SAM-dependent_MTases_sf"/>
</dbReference>
<dbReference type="EMBL" id="BHZD01000001">
    <property type="protein sequence ID" value="GCD40531.1"/>
    <property type="molecule type" value="Genomic_DNA"/>
</dbReference>
<keyword evidence="4" id="KW-1185">Reference proteome</keyword>
<evidence type="ECO:0000313" key="4">
    <source>
        <dbReference type="Proteomes" id="UP000286746"/>
    </source>
</evidence>
<gene>
    <name evidence="3" type="ORF">GKJPGBOP_00181</name>
</gene>
<dbReference type="Proteomes" id="UP000286746">
    <property type="component" value="Unassembled WGS sequence"/>
</dbReference>
<proteinExistence type="predicted"/>
<dbReference type="InterPro" id="IPR013217">
    <property type="entry name" value="Methyltransf_12"/>
</dbReference>
<comment type="caution">
    <text evidence="3">The sequence shown here is derived from an EMBL/GenBank/DDBJ whole genome shotgun (WGS) entry which is preliminary data.</text>
</comment>
<protein>
    <recommendedName>
        <fullName evidence="2">Methyltransferase type 12 domain-containing protein</fullName>
    </recommendedName>
</protein>
<evidence type="ECO:0000256" key="1">
    <source>
        <dbReference type="SAM" id="MobiDB-lite"/>
    </source>
</evidence>
<dbReference type="SUPFAM" id="SSF53335">
    <property type="entry name" value="S-adenosyl-L-methionine-dependent methyltransferases"/>
    <property type="match status" value="1"/>
</dbReference>